<evidence type="ECO:0000256" key="1">
    <source>
        <dbReference type="ARBA" id="ARBA00001966"/>
    </source>
</evidence>
<dbReference type="CDD" id="cd01335">
    <property type="entry name" value="Radical_SAM"/>
    <property type="match status" value="1"/>
</dbReference>
<feature type="domain" description="Radical SAM core" evidence="7">
    <location>
        <begin position="3"/>
        <end position="226"/>
    </location>
</feature>
<keyword evidence="3" id="KW-0949">S-adenosyl-L-methionine</keyword>
<dbReference type="GO" id="GO:0051539">
    <property type="term" value="F:4 iron, 4 sulfur cluster binding"/>
    <property type="evidence" value="ECO:0007669"/>
    <property type="project" value="UniProtKB-KW"/>
</dbReference>
<dbReference type="InterPro" id="IPR013785">
    <property type="entry name" value="Aldolase_TIM"/>
</dbReference>
<dbReference type="InterPro" id="IPR050377">
    <property type="entry name" value="Radical_SAM_PqqE_MftC-like"/>
</dbReference>
<protein>
    <submittedName>
        <fullName evidence="8">Radical SAM protein</fullName>
    </submittedName>
</protein>
<sequence length="314" mass="35512">MSRERPRNIEFEITTACNYQCIHCYCNAGPKSKNELSTEQVESVIDQLVEANAELLDIVGGEPLVRPDIYEILSYGYKKGLQMMMNTNASLVTKEVARKLKLACPSLLIGVSLDGPTPEIHEKIRGKGTFEKTMKGMLNLLNEGFDVTILFVVNALNYKYIDDMLKLAERLGTHLYVDRFVPVGRGFFHKDLLMPTKEQIQYVAEKLEEYNGNVQLFIEENIFGGECTAGKTHASILVDGTVVPCGHFRYSPKFYMGNINEKPFKEIWYSYDPQHVVPKQCSSCSLYKTSCEAGCFAYSHLIYSSCDELICKLV</sequence>
<dbReference type="GO" id="GO:0046872">
    <property type="term" value="F:metal ion binding"/>
    <property type="evidence" value="ECO:0007669"/>
    <property type="project" value="UniProtKB-KW"/>
</dbReference>
<dbReference type="SFLD" id="SFLDS00029">
    <property type="entry name" value="Radical_SAM"/>
    <property type="match status" value="1"/>
</dbReference>
<accession>A0A172T4S0</accession>
<reference evidence="8 9" key="1">
    <citation type="submission" date="2014-08" db="EMBL/GenBank/DDBJ databases">
        <title>Fervidobacterium pennivorans DYC genome.</title>
        <authorList>
            <person name="Wushke S."/>
        </authorList>
    </citation>
    <scope>NUCLEOTIDE SEQUENCE [LARGE SCALE GENOMIC DNA]</scope>
    <source>
        <strain evidence="8 9">DYC</strain>
    </source>
</reference>
<gene>
    <name evidence="8" type="ORF">JM64_08830</name>
</gene>
<dbReference type="SUPFAM" id="SSF102114">
    <property type="entry name" value="Radical SAM enzymes"/>
    <property type="match status" value="1"/>
</dbReference>
<dbReference type="Gene3D" id="3.20.20.70">
    <property type="entry name" value="Aldolase class I"/>
    <property type="match status" value="1"/>
</dbReference>
<keyword evidence="5" id="KW-0408">Iron</keyword>
<organism evidence="8 9">
    <name type="scientific">Fervidobacterium pennivorans</name>
    <dbReference type="NCBI Taxonomy" id="93466"/>
    <lineage>
        <taxon>Bacteria</taxon>
        <taxon>Thermotogati</taxon>
        <taxon>Thermotogota</taxon>
        <taxon>Thermotogae</taxon>
        <taxon>Thermotogales</taxon>
        <taxon>Fervidobacteriaceae</taxon>
        <taxon>Fervidobacterium</taxon>
    </lineage>
</organism>
<keyword evidence="2" id="KW-0004">4Fe-4S</keyword>
<dbReference type="PROSITE" id="PS51918">
    <property type="entry name" value="RADICAL_SAM"/>
    <property type="match status" value="1"/>
</dbReference>
<dbReference type="GO" id="GO:0003824">
    <property type="term" value="F:catalytic activity"/>
    <property type="evidence" value="ECO:0007669"/>
    <property type="project" value="InterPro"/>
</dbReference>
<dbReference type="SFLD" id="SFLDG01067">
    <property type="entry name" value="SPASM/twitch_domain_containing"/>
    <property type="match status" value="1"/>
</dbReference>
<dbReference type="Proteomes" id="UP000077096">
    <property type="component" value="Chromosome"/>
</dbReference>
<dbReference type="InterPro" id="IPR023885">
    <property type="entry name" value="4Fe4S-binding_SPASM_dom"/>
</dbReference>
<dbReference type="EMBL" id="CP011393">
    <property type="protein sequence ID" value="ANE42019.1"/>
    <property type="molecule type" value="Genomic_DNA"/>
</dbReference>
<comment type="cofactor">
    <cofactor evidence="1">
        <name>[4Fe-4S] cluster</name>
        <dbReference type="ChEBI" id="CHEBI:49883"/>
    </cofactor>
</comment>
<dbReference type="Pfam" id="PF13186">
    <property type="entry name" value="SPASM"/>
    <property type="match status" value="1"/>
</dbReference>
<dbReference type="SFLD" id="SFLDG01386">
    <property type="entry name" value="main_SPASM_domain-containing"/>
    <property type="match status" value="1"/>
</dbReference>
<evidence type="ECO:0000256" key="5">
    <source>
        <dbReference type="ARBA" id="ARBA00023004"/>
    </source>
</evidence>
<name>A0A172T4S0_FERPE</name>
<evidence type="ECO:0000256" key="2">
    <source>
        <dbReference type="ARBA" id="ARBA00022485"/>
    </source>
</evidence>
<dbReference type="SMART" id="SM00729">
    <property type="entry name" value="Elp3"/>
    <property type="match status" value="1"/>
</dbReference>
<evidence type="ECO:0000313" key="9">
    <source>
        <dbReference type="Proteomes" id="UP000077096"/>
    </source>
</evidence>
<dbReference type="KEGG" id="fng:JM64_08830"/>
<evidence type="ECO:0000313" key="8">
    <source>
        <dbReference type="EMBL" id="ANE42019.1"/>
    </source>
</evidence>
<dbReference type="PIRSF" id="PIRSF037420">
    <property type="entry name" value="PQQ_syn_pqqE"/>
    <property type="match status" value="1"/>
</dbReference>
<dbReference type="InterPro" id="IPR017200">
    <property type="entry name" value="PqqE-like"/>
</dbReference>
<evidence type="ECO:0000256" key="3">
    <source>
        <dbReference type="ARBA" id="ARBA00022691"/>
    </source>
</evidence>
<keyword evidence="4" id="KW-0479">Metal-binding</keyword>
<dbReference type="InterPro" id="IPR007197">
    <property type="entry name" value="rSAM"/>
</dbReference>
<evidence type="ECO:0000256" key="6">
    <source>
        <dbReference type="ARBA" id="ARBA00023014"/>
    </source>
</evidence>
<evidence type="ECO:0000259" key="7">
    <source>
        <dbReference type="PROSITE" id="PS51918"/>
    </source>
</evidence>
<dbReference type="PANTHER" id="PTHR11228:SF7">
    <property type="entry name" value="PQQA PEPTIDE CYCLASE"/>
    <property type="match status" value="1"/>
</dbReference>
<dbReference type="Pfam" id="PF04055">
    <property type="entry name" value="Radical_SAM"/>
    <property type="match status" value="1"/>
</dbReference>
<dbReference type="PATRIC" id="fig|93466.3.peg.1849"/>
<dbReference type="OrthoDB" id="9808591at2"/>
<dbReference type="PANTHER" id="PTHR11228">
    <property type="entry name" value="RADICAL SAM DOMAIN PROTEIN"/>
    <property type="match status" value="1"/>
</dbReference>
<evidence type="ECO:0000256" key="4">
    <source>
        <dbReference type="ARBA" id="ARBA00022723"/>
    </source>
</evidence>
<proteinExistence type="predicted"/>
<dbReference type="InterPro" id="IPR006638">
    <property type="entry name" value="Elp3/MiaA/NifB-like_rSAM"/>
</dbReference>
<dbReference type="InterPro" id="IPR058240">
    <property type="entry name" value="rSAM_sf"/>
</dbReference>
<dbReference type="AlphaFoldDB" id="A0A172T4S0"/>
<keyword evidence="6" id="KW-0411">Iron-sulfur</keyword>